<evidence type="ECO:0008006" key="3">
    <source>
        <dbReference type="Google" id="ProtNLM"/>
    </source>
</evidence>
<dbReference type="Pfam" id="PF13783">
    <property type="entry name" value="DUF4177"/>
    <property type="match status" value="1"/>
</dbReference>
<organism evidence="1 2">
    <name type="scientific">Spirosoma fluviale</name>
    <dbReference type="NCBI Taxonomy" id="1597977"/>
    <lineage>
        <taxon>Bacteria</taxon>
        <taxon>Pseudomonadati</taxon>
        <taxon>Bacteroidota</taxon>
        <taxon>Cytophagia</taxon>
        <taxon>Cytophagales</taxon>
        <taxon>Cytophagaceae</taxon>
        <taxon>Spirosoma</taxon>
    </lineage>
</organism>
<protein>
    <recommendedName>
        <fullName evidence="3">DUF4177 domain-containing protein</fullName>
    </recommendedName>
</protein>
<dbReference type="OrthoDB" id="5432776at2"/>
<dbReference type="EMBL" id="OCNH01000003">
    <property type="protein sequence ID" value="SOD93229.1"/>
    <property type="molecule type" value="Genomic_DNA"/>
</dbReference>
<evidence type="ECO:0000313" key="2">
    <source>
        <dbReference type="Proteomes" id="UP000219452"/>
    </source>
</evidence>
<evidence type="ECO:0000313" key="1">
    <source>
        <dbReference type="EMBL" id="SOD93229.1"/>
    </source>
</evidence>
<keyword evidence="2" id="KW-1185">Reference proteome</keyword>
<name>A0A286GDK7_9BACT</name>
<dbReference type="Proteomes" id="UP000219452">
    <property type="component" value="Unassembled WGS sequence"/>
</dbReference>
<accession>A0A286GDK7</accession>
<dbReference type="AlphaFoldDB" id="A0A286GDK7"/>
<dbReference type="InterPro" id="IPR025234">
    <property type="entry name" value="YjzH-like"/>
</dbReference>
<sequence length="66" mass="7535">MKKFEYLVLDVAPAGFWSNKIDTQELTDKLNQLGREGWELTSMVDLNQHQGATKGLLVTLKRELTN</sequence>
<dbReference type="RefSeq" id="WP_097128364.1">
    <property type="nucleotide sequence ID" value="NZ_OCNH01000003.1"/>
</dbReference>
<gene>
    <name evidence="1" type="ORF">SAMN06269250_4421</name>
</gene>
<reference evidence="2" key="1">
    <citation type="submission" date="2017-09" db="EMBL/GenBank/DDBJ databases">
        <authorList>
            <person name="Varghese N."/>
            <person name="Submissions S."/>
        </authorList>
    </citation>
    <scope>NUCLEOTIDE SEQUENCE [LARGE SCALE GENOMIC DNA]</scope>
    <source>
        <strain evidence="2">DSM 29961</strain>
    </source>
</reference>
<proteinExistence type="predicted"/>